<comment type="caution">
    <text evidence="1">The sequence shown here is derived from an EMBL/GenBank/DDBJ whole genome shotgun (WGS) entry which is preliminary data.</text>
</comment>
<dbReference type="AlphaFoldDB" id="A0A4Q5LVB6"/>
<evidence type="ECO:0000313" key="2">
    <source>
        <dbReference type="Proteomes" id="UP000293162"/>
    </source>
</evidence>
<evidence type="ECO:0000313" key="1">
    <source>
        <dbReference type="EMBL" id="RYU93447.1"/>
    </source>
</evidence>
<accession>A0A4Q5LVB6</accession>
<dbReference type="OrthoDB" id="956078at2"/>
<reference evidence="1 2" key="1">
    <citation type="submission" date="2019-02" db="EMBL/GenBank/DDBJ databases">
        <title>Bacterial novel species Emticicia sp. 17J42-9 isolated from soil.</title>
        <authorList>
            <person name="Jung H.-Y."/>
        </authorList>
    </citation>
    <scope>NUCLEOTIDE SEQUENCE [LARGE SCALE GENOMIC DNA]</scope>
    <source>
        <strain evidence="1 2">17J42-9</strain>
    </source>
</reference>
<dbReference type="Proteomes" id="UP000293162">
    <property type="component" value="Unassembled WGS sequence"/>
</dbReference>
<organism evidence="1 2">
    <name type="scientific">Emticicia agri</name>
    <dbReference type="NCBI Taxonomy" id="2492393"/>
    <lineage>
        <taxon>Bacteria</taxon>
        <taxon>Pseudomonadati</taxon>
        <taxon>Bacteroidota</taxon>
        <taxon>Cytophagia</taxon>
        <taxon>Cytophagales</taxon>
        <taxon>Leadbetterellaceae</taxon>
        <taxon>Emticicia</taxon>
    </lineage>
</organism>
<evidence type="ECO:0008006" key="3">
    <source>
        <dbReference type="Google" id="ProtNLM"/>
    </source>
</evidence>
<proteinExistence type="predicted"/>
<name>A0A4Q5LVB6_9BACT</name>
<protein>
    <recommendedName>
        <fullName evidence="3">N-acetyltransferase</fullName>
    </recommendedName>
</protein>
<keyword evidence="2" id="KW-1185">Reference proteome</keyword>
<dbReference type="EMBL" id="SEWF01000045">
    <property type="protein sequence ID" value="RYU93447.1"/>
    <property type="molecule type" value="Genomic_DNA"/>
</dbReference>
<gene>
    <name evidence="1" type="ORF">EWM59_22125</name>
</gene>
<sequence>MKVKIVRCIDNESIEAKIMSPANVILPSITDGWRFNFKKHAKKKQFQTYILVATTTPDEIEGCLIFQLKDTVEPYMAYIEIAPHNKGTEKRYEKVAGCLIAYACRLSFISGKNHFKGWLAFDVMEENKDDEIKLMALYSQKYAAMKWGETTMVLSPEAGENLINKYLN</sequence>
<dbReference type="RefSeq" id="WP_130023437.1">
    <property type="nucleotide sequence ID" value="NZ_SEWF01000045.1"/>
</dbReference>